<evidence type="ECO:0000256" key="5">
    <source>
        <dbReference type="ARBA" id="ARBA00023136"/>
    </source>
</evidence>
<dbReference type="PANTHER" id="PTHR33406">
    <property type="entry name" value="MEMBRANE PROTEIN MJ1562-RELATED"/>
    <property type="match status" value="1"/>
</dbReference>
<keyword evidence="2" id="KW-1003">Cell membrane</keyword>
<feature type="transmembrane region" description="Helical" evidence="6">
    <location>
        <begin position="805"/>
        <end position="825"/>
    </location>
</feature>
<organism evidence="8 9">
    <name type="scientific">Teichococcus wenyumeiae</name>
    <dbReference type="NCBI Taxonomy" id="2478470"/>
    <lineage>
        <taxon>Bacteria</taxon>
        <taxon>Pseudomonadati</taxon>
        <taxon>Pseudomonadota</taxon>
        <taxon>Alphaproteobacteria</taxon>
        <taxon>Acetobacterales</taxon>
        <taxon>Roseomonadaceae</taxon>
        <taxon>Roseomonas</taxon>
    </lineage>
</organism>
<evidence type="ECO:0000313" key="9">
    <source>
        <dbReference type="Proteomes" id="UP000274097"/>
    </source>
</evidence>
<dbReference type="InterPro" id="IPR004869">
    <property type="entry name" value="MMPL_dom"/>
</dbReference>
<feature type="transmembrane region" description="Helical" evidence="6">
    <location>
        <begin position="329"/>
        <end position="353"/>
    </location>
</feature>
<evidence type="ECO:0000259" key="7">
    <source>
        <dbReference type="PROSITE" id="PS50156"/>
    </source>
</evidence>
<dbReference type="InterPro" id="IPR000731">
    <property type="entry name" value="SSD"/>
</dbReference>
<accession>A0ABX9VKT0</accession>
<dbReference type="EMBL" id="RFLX01000005">
    <property type="protein sequence ID" value="RMI25301.1"/>
    <property type="molecule type" value="Genomic_DNA"/>
</dbReference>
<feature type="transmembrane region" description="Helical" evidence="6">
    <location>
        <begin position="456"/>
        <end position="477"/>
    </location>
</feature>
<gene>
    <name evidence="8" type="ORF">EBE87_09135</name>
</gene>
<evidence type="ECO:0000256" key="6">
    <source>
        <dbReference type="SAM" id="Phobius"/>
    </source>
</evidence>
<evidence type="ECO:0000256" key="3">
    <source>
        <dbReference type="ARBA" id="ARBA00022692"/>
    </source>
</evidence>
<feature type="transmembrane region" description="Helical" evidence="6">
    <location>
        <begin position="374"/>
        <end position="393"/>
    </location>
</feature>
<name>A0ABX9VKT0_9PROT</name>
<feature type="transmembrane region" description="Helical" evidence="6">
    <location>
        <begin position="303"/>
        <end position="323"/>
    </location>
</feature>
<protein>
    <submittedName>
        <fullName evidence="8">Hopanoid biosynthesis-associated RND transporter HpnN</fullName>
    </submittedName>
</protein>
<keyword evidence="3 6" id="KW-0812">Transmembrane</keyword>
<dbReference type="InterPro" id="IPR050545">
    <property type="entry name" value="Mycobact_MmpL"/>
</dbReference>
<sequence length="862" mass="91371">MFTQTSLTARIVAAGTRWPWLTLLLALLLALGAGFYSSRHFALTADTAELIATDLPWRQGELAYEANFPQLHNLVVVVVDGATPELAESGAARLTERLKAMPELLHDVHRPDGGPFFDHHGLMLLPLEEVQAATEKLIEAQPFLGPLAADPSLRGVMGALDTVLRGVEMGQARLDDIARPLSALAETFTRVVEGRPTFFSWQNLFSDQPAGTRMLRRFILMRPELDYSNLQPGTRATDAIRAAARELRLDPAHGVTVRLTGPVPMADEEFGTLAEGGEVMGGAMLLALVVMLWLAVRSARLVGAILLTTLIGLVITAGLGLLVAGRFNLISVAFIPLFVGLGVDFGIQVCVRFRAERLGQADDRAALAAAGRGVGASLALAALATAVGFFAFLPTSFLGVSELGIIAGMGMVVAFLLSITLLPALVVLLRPRGKQAEVGWPALAPLEGWLHRRHRLVMGLAVVAALASLAVLPRLHFDFNPIHLRSQKAESIATLEDLMRDPDRTPNTISVLAPSLEAVDALSARLAALPEVAQVVSLKSFIPEQQPEKLAAIADAADLLALTLDPPRVRSAPTDADVVRAMIATAVALRAAAEQEQTPAAIAARRLATALDALAAGPATTRVALAEAVIPPLRTLLGQIRAMLDAGPVTAETLPPDLVADWVARDGRPLIQVFPRGDSNDNAVLQRFSAAVQAVAPDAVGAPISIQGAAGTIVTAFQQAGLLSGIAITLLLAVILRRLRDVLLTVLPVLLSGLLTLASCVVLGLPLNFANIIALPLLFGIGVAFNIYFVMAWRKGESRLLPSSLTRAILFSALTTATGFGNLWLSSHPGTASMGLLLMLSLFWVLVTTLLLQPALLAKPAR</sequence>
<feature type="transmembrane region" description="Helical" evidence="6">
    <location>
        <begin position="831"/>
        <end position="852"/>
    </location>
</feature>
<dbReference type="PANTHER" id="PTHR33406:SF13">
    <property type="entry name" value="MEMBRANE PROTEIN YDFJ"/>
    <property type="match status" value="1"/>
</dbReference>
<keyword evidence="9" id="KW-1185">Reference proteome</keyword>
<dbReference type="Proteomes" id="UP000274097">
    <property type="component" value="Unassembled WGS sequence"/>
</dbReference>
<comment type="caution">
    <text evidence="8">The sequence shown here is derived from an EMBL/GenBank/DDBJ whole genome shotgun (WGS) entry which is preliminary data.</text>
</comment>
<dbReference type="Gene3D" id="1.20.1640.10">
    <property type="entry name" value="Multidrug efflux transporter AcrB transmembrane domain"/>
    <property type="match status" value="2"/>
</dbReference>
<evidence type="ECO:0000313" key="8">
    <source>
        <dbReference type="EMBL" id="RMI25301.1"/>
    </source>
</evidence>
<keyword evidence="4 6" id="KW-1133">Transmembrane helix</keyword>
<feature type="transmembrane region" description="Helical" evidence="6">
    <location>
        <begin position="405"/>
        <end position="429"/>
    </location>
</feature>
<feature type="domain" description="SSD" evidence="7">
    <location>
        <begin position="305"/>
        <end position="428"/>
    </location>
</feature>
<dbReference type="RefSeq" id="WP_122139963.1">
    <property type="nucleotide sequence ID" value="NZ_RFLX01000005.1"/>
</dbReference>
<dbReference type="NCBIfam" id="TIGR03480">
    <property type="entry name" value="HpnN"/>
    <property type="match status" value="1"/>
</dbReference>
<dbReference type="SUPFAM" id="SSF82866">
    <property type="entry name" value="Multidrug efflux transporter AcrB transmembrane domain"/>
    <property type="match status" value="2"/>
</dbReference>
<dbReference type="PROSITE" id="PS50156">
    <property type="entry name" value="SSD"/>
    <property type="match status" value="1"/>
</dbReference>
<feature type="transmembrane region" description="Helical" evidence="6">
    <location>
        <begin position="773"/>
        <end position="793"/>
    </location>
</feature>
<reference evidence="8 9" key="1">
    <citation type="submission" date="2018-10" db="EMBL/GenBank/DDBJ databases">
        <title>Roseomonas sp. nov., isolated from feces of Tibetan antelopes in the Qinghai-Tibet plateau, China.</title>
        <authorList>
            <person name="Tian Z."/>
        </authorList>
    </citation>
    <scope>NUCLEOTIDE SEQUENCE [LARGE SCALE GENOMIC DNA]</scope>
    <source>
        <strain evidence="8 9">Z23</strain>
    </source>
</reference>
<proteinExistence type="predicted"/>
<feature type="transmembrane region" description="Helical" evidence="6">
    <location>
        <begin position="743"/>
        <end position="767"/>
    </location>
</feature>
<feature type="transmembrane region" description="Helical" evidence="6">
    <location>
        <begin position="279"/>
        <end position="296"/>
    </location>
</feature>
<dbReference type="InterPro" id="IPR017841">
    <property type="entry name" value="Hopanoid_biosynth_HpnN"/>
</dbReference>
<keyword evidence="5 6" id="KW-0472">Membrane</keyword>
<feature type="transmembrane region" description="Helical" evidence="6">
    <location>
        <begin position="716"/>
        <end position="736"/>
    </location>
</feature>
<comment type="subcellular location">
    <subcellularLocation>
        <location evidence="1">Cell membrane</location>
        <topology evidence="1">Multi-pass membrane protein</topology>
    </subcellularLocation>
</comment>
<evidence type="ECO:0000256" key="2">
    <source>
        <dbReference type="ARBA" id="ARBA00022475"/>
    </source>
</evidence>
<dbReference type="Pfam" id="PF03176">
    <property type="entry name" value="MMPL"/>
    <property type="match status" value="1"/>
</dbReference>
<evidence type="ECO:0000256" key="4">
    <source>
        <dbReference type="ARBA" id="ARBA00022989"/>
    </source>
</evidence>
<evidence type="ECO:0000256" key="1">
    <source>
        <dbReference type="ARBA" id="ARBA00004651"/>
    </source>
</evidence>